<keyword evidence="13" id="KW-1185">Reference proteome</keyword>
<dbReference type="Pfam" id="PF00271">
    <property type="entry name" value="Helicase_C"/>
    <property type="match status" value="1"/>
</dbReference>
<reference evidence="12 13" key="1">
    <citation type="submission" date="2017-10" db="EMBL/GenBank/DDBJ databases">
        <title>The draft genome sequence of Lewinella nigricans NBRC 102662.</title>
        <authorList>
            <person name="Wang K."/>
        </authorList>
    </citation>
    <scope>NUCLEOTIDE SEQUENCE [LARGE SCALE GENOMIC DNA]</scope>
    <source>
        <strain evidence="12 13">NBRC 102662</strain>
    </source>
</reference>
<dbReference type="InterPro" id="IPR050079">
    <property type="entry name" value="DEAD_box_RNA_helicase"/>
</dbReference>
<feature type="region of interest" description="Disordered" evidence="8">
    <location>
        <begin position="531"/>
        <end position="562"/>
    </location>
</feature>
<dbReference type="SMART" id="SM00487">
    <property type="entry name" value="DEXDc"/>
    <property type="match status" value="1"/>
</dbReference>
<keyword evidence="4 7" id="KW-0067">ATP-binding</keyword>
<feature type="short sequence motif" description="Q motif" evidence="6">
    <location>
        <begin position="2"/>
        <end position="30"/>
    </location>
</feature>
<dbReference type="InterPro" id="IPR012677">
    <property type="entry name" value="Nucleotide-bd_a/b_plait_sf"/>
</dbReference>
<evidence type="ECO:0000256" key="7">
    <source>
        <dbReference type="RuleBase" id="RU000492"/>
    </source>
</evidence>
<evidence type="ECO:0000256" key="2">
    <source>
        <dbReference type="ARBA" id="ARBA00022801"/>
    </source>
</evidence>
<dbReference type="AlphaFoldDB" id="A0A2D0N8M6"/>
<dbReference type="EMBL" id="PDUD01000024">
    <property type="protein sequence ID" value="PHN04748.1"/>
    <property type="molecule type" value="Genomic_DNA"/>
</dbReference>
<comment type="similarity">
    <text evidence="5 7">Belongs to the DEAD box helicase family.</text>
</comment>
<dbReference type="InterPro" id="IPR000629">
    <property type="entry name" value="RNA-helicase_DEAD-box_CS"/>
</dbReference>
<feature type="domain" description="DEAD-box RNA helicase Q" evidence="11">
    <location>
        <begin position="2"/>
        <end position="30"/>
    </location>
</feature>
<name>A0A2D0N8M6_FLAN2</name>
<dbReference type="CDD" id="cd18787">
    <property type="entry name" value="SF2_C_DEAD"/>
    <property type="match status" value="1"/>
</dbReference>
<evidence type="ECO:0000259" key="10">
    <source>
        <dbReference type="PROSITE" id="PS51194"/>
    </source>
</evidence>
<dbReference type="PROSITE" id="PS51192">
    <property type="entry name" value="HELICASE_ATP_BIND_1"/>
    <property type="match status" value="1"/>
</dbReference>
<protein>
    <submittedName>
        <fullName evidence="12">ATP-dependent RNA helicase</fullName>
    </submittedName>
</protein>
<feature type="domain" description="Helicase ATP-binding" evidence="9">
    <location>
        <begin position="34"/>
        <end position="205"/>
    </location>
</feature>
<feature type="region of interest" description="Disordered" evidence="8">
    <location>
        <begin position="436"/>
        <end position="456"/>
    </location>
</feature>
<evidence type="ECO:0000256" key="4">
    <source>
        <dbReference type="ARBA" id="ARBA00022840"/>
    </source>
</evidence>
<dbReference type="InterPro" id="IPR014001">
    <property type="entry name" value="Helicase_ATP-bd"/>
</dbReference>
<dbReference type="InterPro" id="IPR027417">
    <property type="entry name" value="P-loop_NTPase"/>
</dbReference>
<evidence type="ECO:0000313" key="13">
    <source>
        <dbReference type="Proteomes" id="UP000223913"/>
    </source>
</evidence>
<dbReference type="CDD" id="cd12252">
    <property type="entry name" value="RRM_DbpA"/>
    <property type="match status" value="1"/>
</dbReference>
<dbReference type="SMART" id="SM00490">
    <property type="entry name" value="HELICc"/>
    <property type="match status" value="1"/>
</dbReference>
<dbReference type="OrthoDB" id="9785240at2"/>
<evidence type="ECO:0000259" key="11">
    <source>
        <dbReference type="PROSITE" id="PS51195"/>
    </source>
</evidence>
<dbReference type="PANTHER" id="PTHR47959:SF13">
    <property type="entry name" value="ATP-DEPENDENT RNA HELICASE RHLE"/>
    <property type="match status" value="1"/>
</dbReference>
<dbReference type="InterPro" id="IPR011545">
    <property type="entry name" value="DEAD/DEAH_box_helicase_dom"/>
</dbReference>
<proteinExistence type="inferred from homology"/>
<evidence type="ECO:0000256" key="6">
    <source>
        <dbReference type="PROSITE-ProRule" id="PRU00552"/>
    </source>
</evidence>
<dbReference type="GO" id="GO:0003724">
    <property type="term" value="F:RNA helicase activity"/>
    <property type="evidence" value="ECO:0007669"/>
    <property type="project" value="InterPro"/>
</dbReference>
<dbReference type="InterPro" id="IPR001650">
    <property type="entry name" value="Helicase_C-like"/>
</dbReference>
<keyword evidence="2 7" id="KW-0378">Hydrolase</keyword>
<keyword evidence="1 7" id="KW-0547">Nucleotide-binding</keyword>
<sequence>MNQFSELGLSQPIVDAIAEMGFEEPTPIQRQVIPKLLEEETDVVGLAQTGTGKTAAFGLPLIELVEESELYPQALVLAPTRELCLQVSNELAAFGKKIKQLRITAVYGGTDISRQIKELRRGTHIVVATPGRLRDLINRKAVDLSKLSFLVLDEADEMLNMGFKEEIDEILENTPEDKLTWLFSATMPPEVRRIANDYMLDPLEVSAGKPNTSNANIDHQYVMVRRHQKYDVLRRFLDYDPDCFALVFTRTRRDAHELAEQLVKDGYHADSLHGDMSQAQRDHVMQRFRDQRLQILVATDVAARGIDVQEISHVFHYNIPDDLAFYTHRSGRTGRAGNEGISLVIANPKDRGLLRNVERRLKIDFSEAHIPTGEAICARRLLHEVRNLKEIPVQESLETYVPGVSEELESLSREDLIRKITALTFRGSLKEYLNAPDLNQKGGSSGRDRQDRRTGGPMERLFINVGQIDLKSKGDFLRMICDEAQITGSVIGRIDFRAKHTFFDVETDVAETVIQRLGEIELDGRSIRVNRDGGGKFGGKKGGKGKRHGGFKKKSSRGRSYA</sequence>
<evidence type="ECO:0000256" key="5">
    <source>
        <dbReference type="ARBA" id="ARBA00038437"/>
    </source>
</evidence>
<evidence type="ECO:0000259" key="9">
    <source>
        <dbReference type="PROSITE" id="PS51192"/>
    </source>
</evidence>
<evidence type="ECO:0000256" key="3">
    <source>
        <dbReference type="ARBA" id="ARBA00022806"/>
    </source>
</evidence>
<dbReference type="InterPro" id="IPR044742">
    <property type="entry name" value="DEAD/DEAH_RhlB"/>
</dbReference>
<evidence type="ECO:0000256" key="1">
    <source>
        <dbReference type="ARBA" id="ARBA00022741"/>
    </source>
</evidence>
<dbReference type="Pfam" id="PF00270">
    <property type="entry name" value="DEAD"/>
    <property type="match status" value="1"/>
</dbReference>
<accession>A0A2D0N8M6</accession>
<dbReference type="Gene3D" id="3.40.50.300">
    <property type="entry name" value="P-loop containing nucleotide triphosphate hydrolases"/>
    <property type="match status" value="2"/>
</dbReference>
<dbReference type="PROSITE" id="PS51194">
    <property type="entry name" value="HELICASE_CTER"/>
    <property type="match status" value="1"/>
</dbReference>
<dbReference type="Pfam" id="PF03880">
    <property type="entry name" value="DbpA"/>
    <property type="match status" value="1"/>
</dbReference>
<dbReference type="Gene3D" id="3.30.70.330">
    <property type="match status" value="1"/>
</dbReference>
<dbReference type="GO" id="GO:0003676">
    <property type="term" value="F:nucleic acid binding"/>
    <property type="evidence" value="ECO:0007669"/>
    <property type="project" value="InterPro"/>
</dbReference>
<dbReference type="SUPFAM" id="SSF52540">
    <property type="entry name" value="P-loop containing nucleoside triphosphate hydrolases"/>
    <property type="match status" value="1"/>
</dbReference>
<feature type="compositionally biased region" description="Basic residues" evidence="8">
    <location>
        <begin position="538"/>
        <end position="562"/>
    </location>
</feature>
<dbReference type="Proteomes" id="UP000223913">
    <property type="component" value="Unassembled WGS sequence"/>
</dbReference>
<dbReference type="PANTHER" id="PTHR47959">
    <property type="entry name" value="ATP-DEPENDENT RNA HELICASE RHLE-RELATED"/>
    <property type="match status" value="1"/>
</dbReference>
<feature type="domain" description="Helicase C-terminal" evidence="10">
    <location>
        <begin position="232"/>
        <end position="376"/>
    </location>
</feature>
<dbReference type="GO" id="GO:0005524">
    <property type="term" value="F:ATP binding"/>
    <property type="evidence" value="ECO:0007669"/>
    <property type="project" value="UniProtKB-KW"/>
</dbReference>
<dbReference type="GO" id="GO:0005829">
    <property type="term" value="C:cytosol"/>
    <property type="evidence" value="ECO:0007669"/>
    <property type="project" value="TreeGrafter"/>
</dbReference>
<dbReference type="InterPro" id="IPR014014">
    <property type="entry name" value="RNA_helicase_DEAD_Q_motif"/>
</dbReference>
<dbReference type="GO" id="GO:0016787">
    <property type="term" value="F:hydrolase activity"/>
    <property type="evidence" value="ECO:0007669"/>
    <property type="project" value="UniProtKB-KW"/>
</dbReference>
<gene>
    <name evidence="12" type="ORF">CRP01_19730</name>
</gene>
<comment type="caution">
    <text evidence="12">The sequence shown here is derived from an EMBL/GenBank/DDBJ whole genome shotgun (WGS) entry which is preliminary data.</text>
</comment>
<dbReference type="InterPro" id="IPR005580">
    <property type="entry name" value="DbpA/CsdA_RNA-bd_dom"/>
</dbReference>
<organism evidence="12 13">
    <name type="scientific">Flavilitoribacter nigricans (strain ATCC 23147 / DSM 23189 / NBRC 102662 / NCIMB 1420 / SS-2)</name>
    <name type="common">Lewinella nigricans</name>
    <dbReference type="NCBI Taxonomy" id="1122177"/>
    <lineage>
        <taxon>Bacteria</taxon>
        <taxon>Pseudomonadati</taxon>
        <taxon>Bacteroidota</taxon>
        <taxon>Saprospiria</taxon>
        <taxon>Saprospirales</taxon>
        <taxon>Lewinellaceae</taxon>
        <taxon>Flavilitoribacter</taxon>
    </lineage>
</organism>
<evidence type="ECO:0000256" key="8">
    <source>
        <dbReference type="SAM" id="MobiDB-lite"/>
    </source>
</evidence>
<dbReference type="CDD" id="cd00268">
    <property type="entry name" value="DEADc"/>
    <property type="match status" value="1"/>
</dbReference>
<keyword evidence="3 7" id="KW-0347">Helicase</keyword>
<dbReference type="RefSeq" id="WP_099151807.1">
    <property type="nucleotide sequence ID" value="NZ_PDUD01000024.1"/>
</dbReference>
<dbReference type="PROSITE" id="PS51195">
    <property type="entry name" value="Q_MOTIF"/>
    <property type="match status" value="1"/>
</dbReference>
<dbReference type="PROSITE" id="PS00039">
    <property type="entry name" value="DEAD_ATP_HELICASE"/>
    <property type="match status" value="1"/>
</dbReference>
<evidence type="ECO:0000313" key="12">
    <source>
        <dbReference type="EMBL" id="PHN04748.1"/>
    </source>
</evidence>